<comment type="caution">
    <text evidence="10">Lacks conserved residue(s) required for the propagation of feature annotation.</text>
</comment>
<evidence type="ECO:0000256" key="8">
    <source>
        <dbReference type="ARBA" id="ARBA00022989"/>
    </source>
</evidence>
<evidence type="ECO:0000256" key="11">
    <source>
        <dbReference type="SAM" id="MobiDB-lite"/>
    </source>
</evidence>
<evidence type="ECO:0000256" key="9">
    <source>
        <dbReference type="ARBA" id="ARBA00023136"/>
    </source>
</evidence>
<evidence type="ECO:0000256" key="2">
    <source>
        <dbReference type="ARBA" id="ARBA00006931"/>
    </source>
</evidence>
<comment type="function">
    <text evidence="10">Involved in inositol deacylation of GPI-anchored proteins which plays important roles in the quality control and ER-associated degradation of GPI-anchored proteins.</text>
</comment>
<feature type="transmembrane region" description="Helical" evidence="10">
    <location>
        <begin position="765"/>
        <end position="793"/>
    </location>
</feature>
<dbReference type="SUPFAM" id="SSF53474">
    <property type="entry name" value="alpha/beta-Hydrolases"/>
    <property type="match status" value="1"/>
</dbReference>
<accession>A0A6B2ED42</accession>
<evidence type="ECO:0000256" key="10">
    <source>
        <dbReference type="RuleBase" id="RU365011"/>
    </source>
</evidence>
<dbReference type="GO" id="GO:0015031">
    <property type="term" value="P:protein transport"/>
    <property type="evidence" value="ECO:0007669"/>
    <property type="project" value="UniProtKB-KW"/>
</dbReference>
<feature type="transmembrane region" description="Helical" evidence="10">
    <location>
        <begin position="739"/>
        <end position="759"/>
    </location>
</feature>
<evidence type="ECO:0000313" key="13">
    <source>
        <dbReference type="EMBL" id="NBJ60837.1"/>
    </source>
</evidence>
<evidence type="ECO:0000256" key="3">
    <source>
        <dbReference type="ARBA" id="ARBA00022448"/>
    </source>
</evidence>
<feature type="region of interest" description="Disordered" evidence="11">
    <location>
        <begin position="829"/>
        <end position="892"/>
    </location>
</feature>
<evidence type="ECO:0000256" key="1">
    <source>
        <dbReference type="ARBA" id="ARBA00004477"/>
    </source>
</evidence>
<reference evidence="13" key="1">
    <citation type="submission" date="2019-10" db="EMBL/GenBank/DDBJ databases">
        <title>Short sand fly seasons in Tbilisi, Georgia, hinder development of host immunity to saliva of the visceral leishmaniasis vector Phlebotomus kandelakii.</title>
        <authorList>
            <person name="Oliveira F."/>
            <person name="Giorgobiani E."/>
            <person name="Guimaraes-Costa A.B."/>
            <person name="Abdeladhim M."/>
            <person name="Oristian J."/>
            <person name="Tskhvaradze L."/>
            <person name="Tsertsvadze N."/>
            <person name="Zakalashvili M."/>
            <person name="Valenzuela J.G."/>
            <person name="Kamhawi S."/>
        </authorList>
    </citation>
    <scope>NUCLEOTIDE SEQUENCE</scope>
    <source>
        <strain evidence="13">Wild-capture in Tbilisi</strain>
        <tissue evidence="13">Salivary glands</tissue>
    </source>
</reference>
<keyword evidence="5 10" id="KW-0378">Hydrolase</keyword>
<keyword evidence="9 10" id="KW-0472">Membrane</keyword>
<feature type="domain" description="GPI inositol-deacylase PGAP1-like alpha/beta" evidence="12">
    <location>
        <begin position="77"/>
        <end position="316"/>
    </location>
</feature>
<keyword evidence="6 10" id="KW-0256">Endoplasmic reticulum</keyword>
<evidence type="ECO:0000256" key="5">
    <source>
        <dbReference type="ARBA" id="ARBA00022801"/>
    </source>
</evidence>
<sequence length="1070" mass="121737">MFPKVFLVISLLCLCFYLYGIVTVFTNSEKNLCKMTYMYEYPQFVRINFRENKRFPKYNLYGYAEGHLTEVARNGDWNGAPVLFIPGNGGSYKQARSLASVALRKGLDNNWAHHLDYFTVDLNEEYSALFGGVLEEQTEFIGQCIKQILNLYRRLPNRPQSITIVGHSMGGTIAYALLRNSEIAPLVGTIIALSAPLDKPVINFDVYINAFYRSIGEKFRESRRMRLIGNRTNTCSQERVKENPNKFPPKSLDDKLLISIGGGSRDIIVHPGLTDSVFGDVHAMSSAVPRVWLTTDHLCAVWCLQSVLVLNRFLYSTIKPVKGREAYGKGHQFIDEKDEKLAKAIHYLKKPAIEQRHKEVQLVSGDRAGDWVEDSRRVFSHQFRNGLNVTRFQMIRFNELPQYQLLNVEVINLEDDDWLFGCAALNVLDTMRYCAKGTSISEYAEKLPSLKHERFYLRLDLKKVRAKHPEWTHVVVRMLPTKQPVQINVDIHGVGDREVRASIQRWYSYTPYTVIEDTVLGSSSYKLSIMGLEESHQAMELILQPRLCSKPGYHSVVRICVPWTEGFDRYHYFTETSHDPLYLYVPKSRPMGYNSSENSVTVHLHLDPNCRYKVSIRNSFGMTMARIVQQYSHWFPAHLAAILFLSLKYQISLTPALEPFKCGSLRHALIKSTPFFIVSASRVFIKVILAAKQLPDPDPYDHSILISVIIHGSGVALLSILVSISWAVICFMGEFVHKILLRLIKLPIPSVASLVISSFEKFPLSAIVILLSIAMASCGALSLILACCIYFCLITKMYEGYLEEFIFNTGKEIAEKLYGQWRRRRSGGQEEEVIPVTETEGAIEGVEEEPKIEPSTSQETLQEPPESDPPEEKTEATEEEQSNENETKEDSELDKLLQESFKQQMKVDEKRKKEEATLRVEYDAIPEGLSNINFHLCLFFILLLLTIINLPTALTWGRNYPFEKVLGSDPSFIPAIIVILSLAPLWQLSTPRSVHGYRTVGCVLYVAAAICILYCQDSVYRINGVICGVFATISIQQTFSTRIQHGLRETMNTADRIYLDRIKSFLGGEI</sequence>
<evidence type="ECO:0000256" key="7">
    <source>
        <dbReference type="ARBA" id="ARBA00022927"/>
    </source>
</evidence>
<keyword evidence="4 10" id="KW-0812">Transmembrane</keyword>
<dbReference type="AlphaFoldDB" id="A0A6B2ED42"/>
<organism evidence="13">
    <name type="scientific">Phlebotomus kandelakii</name>
    <dbReference type="NCBI Taxonomy" id="1109342"/>
    <lineage>
        <taxon>Eukaryota</taxon>
        <taxon>Metazoa</taxon>
        <taxon>Ecdysozoa</taxon>
        <taxon>Arthropoda</taxon>
        <taxon>Hexapoda</taxon>
        <taxon>Insecta</taxon>
        <taxon>Pterygota</taxon>
        <taxon>Neoptera</taxon>
        <taxon>Endopterygota</taxon>
        <taxon>Diptera</taxon>
        <taxon>Nematocera</taxon>
        <taxon>Psychodoidea</taxon>
        <taxon>Psychodidae</taxon>
        <taxon>Phlebotomus</taxon>
        <taxon>Larroussius</taxon>
    </lineage>
</organism>
<dbReference type="PANTHER" id="PTHR15495">
    <property type="entry name" value="NEGATIVE REGULATOR OF VESICLE FORMATION-RELATED"/>
    <property type="match status" value="1"/>
</dbReference>
<comment type="subcellular location">
    <subcellularLocation>
        <location evidence="1">Endoplasmic reticulum membrane</location>
        <topology evidence="1">Multi-pass membrane protein</topology>
    </subcellularLocation>
</comment>
<keyword evidence="7 10" id="KW-0653">Protein transport</keyword>
<keyword evidence="3 10" id="KW-0813">Transport</keyword>
<dbReference type="GO" id="GO:0006888">
    <property type="term" value="P:endoplasmic reticulum to Golgi vesicle-mediated transport"/>
    <property type="evidence" value="ECO:0007669"/>
    <property type="project" value="TreeGrafter"/>
</dbReference>
<evidence type="ECO:0000256" key="4">
    <source>
        <dbReference type="ARBA" id="ARBA00022692"/>
    </source>
</evidence>
<protein>
    <recommendedName>
        <fullName evidence="10">GPI inositol-deacylase</fullName>
        <ecNumber evidence="10">3.1.-.-</ecNumber>
    </recommendedName>
</protein>
<dbReference type="InterPro" id="IPR029058">
    <property type="entry name" value="AB_hydrolase_fold"/>
</dbReference>
<evidence type="ECO:0000256" key="6">
    <source>
        <dbReference type="ARBA" id="ARBA00022824"/>
    </source>
</evidence>
<dbReference type="Gene3D" id="3.40.50.1820">
    <property type="entry name" value="alpha/beta hydrolase"/>
    <property type="match status" value="1"/>
</dbReference>
<evidence type="ECO:0000259" key="12">
    <source>
        <dbReference type="Pfam" id="PF07819"/>
    </source>
</evidence>
<feature type="transmembrane region" description="Helical" evidence="10">
    <location>
        <begin position="703"/>
        <end position="732"/>
    </location>
</feature>
<dbReference type="PANTHER" id="PTHR15495:SF7">
    <property type="entry name" value="GPI INOSITOL-DEACYLASE"/>
    <property type="match status" value="1"/>
</dbReference>
<name>A0A6B2ED42_9DIPT</name>
<dbReference type="Pfam" id="PF07819">
    <property type="entry name" value="PGAP1"/>
    <property type="match status" value="1"/>
</dbReference>
<dbReference type="InterPro" id="IPR039529">
    <property type="entry name" value="PGAP1/BST1"/>
</dbReference>
<dbReference type="Pfam" id="PF24660">
    <property type="entry name" value="PGAP1_3rd"/>
    <property type="match status" value="1"/>
</dbReference>
<dbReference type="GO" id="GO:0006505">
    <property type="term" value="P:GPI anchor metabolic process"/>
    <property type="evidence" value="ECO:0007669"/>
    <property type="project" value="TreeGrafter"/>
</dbReference>
<keyword evidence="8 10" id="KW-1133">Transmembrane helix</keyword>
<dbReference type="EMBL" id="GIFK01003134">
    <property type="protein sequence ID" value="NBJ60837.1"/>
    <property type="molecule type" value="Transcribed_RNA"/>
</dbReference>
<dbReference type="GO" id="GO:0005789">
    <property type="term" value="C:endoplasmic reticulum membrane"/>
    <property type="evidence" value="ECO:0007669"/>
    <property type="project" value="UniProtKB-SubCell"/>
</dbReference>
<feature type="transmembrane region" description="Helical" evidence="10">
    <location>
        <begin position="932"/>
        <end position="951"/>
    </location>
</feature>
<proteinExistence type="inferred from homology"/>
<comment type="similarity">
    <text evidence="2 10">Belongs to the GPI inositol-deacylase family.</text>
</comment>
<feature type="transmembrane region" description="Helical" evidence="10">
    <location>
        <begin position="971"/>
        <end position="988"/>
    </location>
</feature>
<dbReference type="InterPro" id="IPR012908">
    <property type="entry name" value="PGAP1-ab_dom-like"/>
</dbReference>
<dbReference type="EC" id="3.1.-.-" evidence="10"/>
<dbReference type="GO" id="GO:0050185">
    <property type="term" value="F:phosphatidylinositol deacylase activity"/>
    <property type="evidence" value="ECO:0007669"/>
    <property type="project" value="TreeGrafter"/>
</dbReference>